<feature type="non-terminal residue" evidence="1">
    <location>
        <position position="1"/>
    </location>
</feature>
<dbReference type="AlphaFoldDB" id="A0ABD2A9N1"/>
<evidence type="ECO:0000313" key="2">
    <source>
        <dbReference type="Proteomes" id="UP001607302"/>
    </source>
</evidence>
<organism evidence="1 2">
    <name type="scientific">Vespula squamosa</name>
    <name type="common">Southern yellow jacket</name>
    <name type="synonym">Wasp</name>
    <dbReference type="NCBI Taxonomy" id="30214"/>
    <lineage>
        <taxon>Eukaryota</taxon>
        <taxon>Metazoa</taxon>
        <taxon>Ecdysozoa</taxon>
        <taxon>Arthropoda</taxon>
        <taxon>Hexapoda</taxon>
        <taxon>Insecta</taxon>
        <taxon>Pterygota</taxon>
        <taxon>Neoptera</taxon>
        <taxon>Endopterygota</taxon>
        <taxon>Hymenoptera</taxon>
        <taxon>Apocrita</taxon>
        <taxon>Aculeata</taxon>
        <taxon>Vespoidea</taxon>
        <taxon>Vespidae</taxon>
        <taxon>Vespinae</taxon>
        <taxon>Vespula</taxon>
    </lineage>
</organism>
<gene>
    <name evidence="1" type="ORF">V1478_013033</name>
</gene>
<name>A0ABD2A9N1_VESSQ</name>
<sequence length="225" mass="25335">YDGGIGSRGKPGWHWFAEVPAISIFCSGVRPSSIPEQDIQIILPRLSPSLCLVLSQSDHVPASPFWLHPNVLEFTLGAFSQLDTSNLRMYDMYISTYIVVLRQLGNGMQIAVQQLTIVTIGREHTGVKGDDGGTRLLRLLESSNINESLYNGTRLMISVLSAYISQHEILTSDKAVKIVEVNCIMLLLRYHMHERSFLCYRNDSSENLEKKILLFYLRLSRSSSS</sequence>
<feature type="non-terminal residue" evidence="1">
    <location>
        <position position="225"/>
    </location>
</feature>
<comment type="caution">
    <text evidence="1">The sequence shown here is derived from an EMBL/GenBank/DDBJ whole genome shotgun (WGS) entry which is preliminary data.</text>
</comment>
<dbReference type="EMBL" id="JAUDFV010000153">
    <property type="protein sequence ID" value="KAL2717333.1"/>
    <property type="molecule type" value="Genomic_DNA"/>
</dbReference>
<protein>
    <submittedName>
        <fullName evidence="1">Uncharacterized protein</fullName>
    </submittedName>
</protein>
<proteinExistence type="predicted"/>
<evidence type="ECO:0000313" key="1">
    <source>
        <dbReference type="EMBL" id="KAL2717333.1"/>
    </source>
</evidence>
<reference evidence="1 2" key="1">
    <citation type="journal article" date="2024" name="Ann. Entomol. Soc. Am.">
        <title>Genomic analyses of the southern and eastern yellowjacket wasps (Hymenoptera: Vespidae) reveal evolutionary signatures of social life.</title>
        <authorList>
            <person name="Catto M.A."/>
            <person name="Caine P.B."/>
            <person name="Orr S.E."/>
            <person name="Hunt B.G."/>
            <person name="Goodisman M.A.D."/>
        </authorList>
    </citation>
    <scope>NUCLEOTIDE SEQUENCE [LARGE SCALE GENOMIC DNA]</scope>
    <source>
        <strain evidence="1">233</strain>
        <tissue evidence="1">Head and thorax</tissue>
    </source>
</reference>
<keyword evidence="2" id="KW-1185">Reference proteome</keyword>
<dbReference type="Proteomes" id="UP001607302">
    <property type="component" value="Unassembled WGS sequence"/>
</dbReference>
<accession>A0ABD2A9N1</accession>